<feature type="non-terminal residue" evidence="3">
    <location>
        <position position="1"/>
    </location>
</feature>
<sequence>PASDERGTLLDVQLALSEEQFQAFKLLLEERIPRSRLQPAGRPELCSLLLQHCPGQALLQSATILRRIGRLDLIERFQLPGARDGIGQHPGGPEMTEGSSGSGSGEDASGGEDAGWALPAATVSPCLSPACERRLTERELMRVAQLLGKEWQEVAICNLGLEKRRLEQIREDNPGNVVVQVFEGLREWHRRERQRATASNLHACLATASVDPEVLVLLRSIGSN</sequence>
<evidence type="ECO:0000256" key="1">
    <source>
        <dbReference type="SAM" id="MobiDB-lite"/>
    </source>
</evidence>
<comment type="caution">
    <text evidence="3">The sequence shown here is derived from an EMBL/GenBank/DDBJ whole genome shotgun (WGS) entry which is preliminary data.</text>
</comment>
<reference evidence="4" key="1">
    <citation type="submission" date="2023-07" db="EMBL/GenBank/DDBJ databases">
        <title>Bird 10,000 Genomes (B10K) Project - Family phase.</title>
        <authorList>
            <person name="Zhang G."/>
        </authorList>
    </citation>
    <scope>NUCLEOTIDE SEQUENCE [LARGE SCALE GENOMIC DNA]</scope>
</reference>
<proteinExistence type="predicted"/>
<dbReference type="Proteomes" id="UP000661971">
    <property type="component" value="Unassembled WGS sequence"/>
</dbReference>
<dbReference type="Pfam" id="PF00531">
    <property type="entry name" value="Death"/>
    <property type="match status" value="1"/>
</dbReference>
<dbReference type="Gene3D" id="1.10.533.10">
    <property type="entry name" value="Death Domain, Fas"/>
    <property type="match status" value="2"/>
</dbReference>
<dbReference type="GO" id="GO:0007165">
    <property type="term" value="P:signal transduction"/>
    <property type="evidence" value="ECO:0007669"/>
    <property type="project" value="InterPro"/>
</dbReference>
<evidence type="ECO:0000259" key="2">
    <source>
        <dbReference type="PROSITE" id="PS50017"/>
    </source>
</evidence>
<dbReference type="InterPro" id="IPR011029">
    <property type="entry name" value="DEATH-like_dom_sf"/>
</dbReference>
<feature type="non-terminal residue" evidence="3">
    <location>
        <position position="224"/>
    </location>
</feature>
<organism evidence="3 4">
    <name type="scientific">Nothocercus nigrocapillus</name>
    <dbReference type="NCBI Taxonomy" id="1977171"/>
    <lineage>
        <taxon>Eukaryota</taxon>
        <taxon>Metazoa</taxon>
        <taxon>Chordata</taxon>
        <taxon>Craniata</taxon>
        <taxon>Vertebrata</taxon>
        <taxon>Euteleostomi</taxon>
        <taxon>Archelosauria</taxon>
        <taxon>Archosauria</taxon>
        <taxon>Dinosauria</taxon>
        <taxon>Saurischia</taxon>
        <taxon>Theropoda</taxon>
        <taxon>Coelurosauria</taxon>
        <taxon>Aves</taxon>
        <taxon>Palaeognathae</taxon>
        <taxon>Tinamiformes</taxon>
        <taxon>Tinamidae</taxon>
        <taxon>Nothocercus</taxon>
    </lineage>
</organism>
<dbReference type="InterPro" id="IPR000488">
    <property type="entry name" value="Death_dom"/>
</dbReference>
<feature type="region of interest" description="Disordered" evidence="1">
    <location>
        <begin position="82"/>
        <end position="115"/>
    </location>
</feature>
<dbReference type="SMART" id="SM00005">
    <property type="entry name" value="DEATH"/>
    <property type="match status" value="1"/>
</dbReference>
<dbReference type="EMBL" id="WBNA01000936">
    <property type="protein sequence ID" value="NXD18523.1"/>
    <property type="molecule type" value="Genomic_DNA"/>
</dbReference>
<dbReference type="SMART" id="SM01289">
    <property type="entry name" value="PYRIN"/>
    <property type="match status" value="1"/>
</dbReference>
<name>A0A851TRJ2_9AVES</name>
<protein>
    <submittedName>
        <fullName evidence="3">CRADD protein</fullName>
    </submittedName>
</protein>
<feature type="domain" description="Death" evidence="2">
    <location>
        <begin position="159"/>
        <end position="221"/>
    </location>
</feature>
<evidence type="ECO:0000313" key="3">
    <source>
        <dbReference type="EMBL" id="NXD18523.1"/>
    </source>
</evidence>
<gene>
    <name evidence="3" type="primary">Cradd_1</name>
    <name evidence="3" type="ORF">NOTNIG_R14327</name>
</gene>
<evidence type="ECO:0000313" key="4">
    <source>
        <dbReference type="Proteomes" id="UP000661971"/>
    </source>
</evidence>
<accession>A0A851TRJ2</accession>
<dbReference type="SUPFAM" id="SSF47986">
    <property type="entry name" value="DEATH domain"/>
    <property type="match status" value="2"/>
</dbReference>
<keyword evidence="4" id="KW-1185">Reference proteome</keyword>
<dbReference type="Pfam" id="PF02758">
    <property type="entry name" value="PYRIN"/>
    <property type="match status" value="1"/>
</dbReference>
<dbReference type="InterPro" id="IPR004020">
    <property type="entry name" value="DAPIN"/>
</dbReference>
<dbReference type="AlphaFoldDB" id="A0A851TRJ2"/>
<dbReference type="PROSITE" id="PS50017">
    <property type="entry name" value="DEATH_DOMAIN"/>
    <property type="match status" value="1"/>
</dbReference>